<accession>A0ABS2NKU6</accession>
<name>A0ABS2NKU6_9FIRM</name>
<dbReference type="RefSeq" id="WP_204399849.1">
    <property type="nucleotide sequence ID" value="NZ_JAFBEE010000001.1"/>
</dbReference>
<protein>
    <submittedName>
        <fullName evidence="1">Uncharacterized protein</fullName>
    </submittedName>
</protein>
<sequence>MKIKDVAEISELNNEDGLMDIILSVDLDEEVASRWEVTDPKVWAVYQKHGDLKLDHIELVDQGMNVHGFEFTDEDRQEILRFIEGKIINQD</sequence>
<evidence type="ECO:0000313" key="1">
    <source>
        <dbReference type="EMBL" id="MBM7613558.1"/>
    </source>
</evidence>
<comment type="caution">
    <text evidence="1">The sequence shown here is derived from an EMBL/GenBank/DDBJ whole genome shotgun (WGS) entry which is preliminary data.</text>
</comment>
<gene>
    <name evidence="1" type="ORF">JOC73_000066</name>
</gene>
<dbReference type="EMBL" id="JAFBEE010000001">
    <property type="protein sequence ID" value="MBM7613558.1"/>
    <property type="molecule type" value="Genomic_DNA"/>
</dbReference>
<dbReference type="Proteomes" id="UP001314796">
    <property type="component" value="Unassembled WGS sequence"/>
</dbReference>
<keyword evidence="2" id="KW-1185">Reference proteome</keyword>
<proteinExistence type="predicted"/>
<reference evidence="1 2" key="1">
    <citation type="submission" date="2021-01" db="EMBL/GenBank/DDBJ databases">
        <title>Genomic Encyclopedia of Type Strains, Phase IV (KMG-IV): sequencing the most valuable type-strain genomes for metagenomic binning, comparative biology and taxonomic classification.</title>
        <authorList>
            <person name="Goeker M."/>
        </authorList>
    </citation>
    <scope>NUCLEOTIDE SEQUENCE [LARGE SCALE GENOMIC DNA]</scope>
    <source>
        <strain evidence="1 2">DSM 25890</strain>
    </source>
</reference>
<organism evidence="1 2">
    <name type="scientific">Alkaliphilus hydrothermalis</name>
    <dbReference type="NCBI Taxonomy" id="1482730"/>
    <lineage>
        <taxon>Bacteria</taxon>
        <taxon>Bacillati</taxon>
        <taxon>Bacillota</taxon>
        <taxon>Clostridia</taxon>
        <taxon>Peptostreptococcales</taxon>
        <taxon>Natronincolaceae</taxon>
        <taxon>Alkaliphilus</taxon>
    </lineage>
</organism>
<evidence type="ECO:0000313" key="2">
    <source>
        <dbReference type="Proteomes" id="UP001314796"/>
    </source>
</evidence>